<reference evidence="13 14" key="1">
    <citation type="submission" date="2019-07" db="EMBL/GenBank/DDBJ databases">
        <title>Draft genome assembly of a fouling barnacle, Amphibalanus amphitrite (Darwin, 1854): The first reference genome for Thecostraca.</title>
        <authorList>
            <person name="Kim W."/>
        </authorList>
    </citation>
    <scope>NUCLEOTIDE SEQUENCE [LARGE SCALE GENOMIC DNA]</scope>
    <source>
        <strain evidence="13">SNU_AA5</strain>
        <tissue evidence="13">Soma without cirri and trophi</tissue>
    </source>
</reference>
<evidence type="ECO:0000256" key="8">
    <source>
        <dbReference type="ARBA" id="ARBA00023242"/>
    </source>
</evidence>
<accession>A0A6A4W864</accession>
<dbReference type="PROSITE" id="PS00028">
    <property type="entry name" value="ZINC_FINGER_C2H2_1"/>
    <property type="match status" value="6"/>
</dbReference>
<dbReference type="PROSITE" id="PS50157">
    <property type="entry name" value="ZINC_FINGER_C2H2_2"/>
    <property type="match status" value="4"/>
</dbReference>
<keyword evidence="4 10" id="KW-0863">Zinc-finger</keyword>
<dbReference type="GO" id="GO:0005634">
    <property type="term" value="C:nucleus"/>
    <property type="evidence" value="ECO:0007669"/>
    <property type="project" value="UniProtKB-SubCell"/>
</dbReference>
<evidence type="ECO:0000313" key="13">
    <source>
        <dbReference type="EMBL" id="KAF0298268.1"/>
    </source>
</evidence>
<feature type="compositionally biased region" description="Basic residues" evidence="11">
    <location>
        <begin position="682"/>
        <end position="692"/>
    </location>
</feature>
<comment type="caution">
    <text evidence="13">The sequence shown here is derived from an EMBL/GenBank/DDBJ whole genome shotgun (WGS) entry which is preliminary data.</text>
</comment>
<evidence type="ECO:0000259" key="12">
    <source>
        <dbReference type="PROSITE" id="PS50157"/>
    </source>
</evidence>
<dbReference type="EMBL" id="VIIS01001440">
    <property type="protein sequence ID" value="KAF0298268.1"/>
    <property type="molecule type" value="Genomic_DNA"/>
</dbReference>
<evidence type="ECO:0000256" key="6">
    <source>
        <dbReference type="ARBA" id="ARBA00023015"/>
    </source>
</evidence>
<dbReference type="GO" id="GO:0008270">
    <property type="term" value="F:zinc ion binding"/>
    <property type="evidence" value="ECO:0007669"/>
    <property type="project" value="UniProtKB-KW"/>
</dbReference>
<gene>
    <name evidence="13" type="primary">ZNF407</name>
    <name evidence="13" type="ORF">FJT64_004384</name>
</gene>
<dbReference type="OrthoDB" id="3561125at2759"/>
<keyword evidence="3" id="KW-0677">Repeat</keyword>
<keyword evidence="8" id="KW-0539">Nucleus</keyword>
<name>A0A6A4W864_AMPAM</name>
<evidence type="ECO:0000256" key="4">
    <source>
        <dbReference type="ARBA" id="ARBA00022771"/>
    </source>
</evidence>
<evidence type="ECO:0000256" key="11">
    <source>
        <dbReference type="SAM" id="MobiDB-lite"/>
    </source>
</evidence>
<evidence type="ECO:0000256" key="9">
    <source>
        <dbReference type="ARBA" id="ARBA00037948"/>
    </source>
</evidence>
<dbReference type="SUPFAM" id="SSF57667">
    <property type="entry name" value="beta-beta-alpha zinc fingers"/>
    <property type="match status" value="2"/>
</dbReference>
<dbReference type="GO" id="GO:0000981">
    <property type="term" value="F:DNA-binding transcription factor activity, RNA polymerase II-specific"/>
    <property type="evidence" value="ECO:0007669"/>
    <property type="project" value="TreeGrafter"/>
</dbReference>
<feature type="compositionally biased region" description="Acidic residues" evidence="11">
    <location>
        <begin position="358"/>
        <end position="396"/>
    </location>
</feature>
<evidence type="ECO:0000256" key="10">
    <source>
        <dbReference type="PROSITE-ProRule" id="PRU00042"/>
    </source>
</evidence>
<comment type="subcellular location">
    <subcellularLocation>
        <location evidence="1">Nucleus</location>
    </subcellularLocation>
</comment>
<keyword evidence="7" id="KW-0804">Transcription</keyword>
<feature type="domain" description="C2H2-type" evidence="12">
    <location>
        <begin position="848"/>
        <end position="875"/>
    </location>
</feature>
<evidence type="ECO:0000256" key="3">
    <source>
        <dbReference type="ARBA" id="ARBA00022737"/>
    </source>
</evidence>
<evidence type="ECO:0000313" key="14">
    <source>
        <dbReference type="Proteomes" id="UP000440578"/>
    </source>
</evidence>
<evidence type="ECO:0000256" key="5">
    <source>
        <dbReference type="ARBA" id="ARBA00022833"/>
    </source>
</evidence>
<evidence type="ECO:0000256" key="1">
    <source>
        <dbReference type="ARBA" id="ARBA00004123"/>
    </source>
</evidence>
<keyword evidence="5" id="KW-0862">Zinc</keyword>
<keyword evidence="2" id="KW-0479">Metal-binding</keyword>
<evidence type="ECO:0000256" key="7">
    <source>
        <dbReference type="ARBA" id="ARBA00023163"/>
    </source>
</evidence>
<comment type="similarity">
    <text evidence="9">Belongs to the snail C2H2-type zinc-finger protein family.</text>
</comment>
<proteinExistence type="inferred from homology"/>
<organism evidence="13 14">
    <name type="scientific">Amphibalanus amphitrite</name>
    <name type="common">Striped barnacle</name>
    <name type="synonym">Balanus amphitrite</name>
    <dbReference type="NCBI Taxonomy" id="1232801"/>
    <lineage>
        <taxon>Eukaryota</taxon>
        <taxon>Metazoa</taxon>
        <taxon>Ecdysozoa</taxon>
        <taxon>Arthropoda</taxon>
        <taxon>Crustacea</taxon>
        <taxon>Multicrustacea</taxon>
        <taxon>Cirripedia</taxon>
        <taxon>Thoracica</taxon>
        <taxon>Thoracicalcarea</taxon>
        <taxon>Balanomorpha</taxon>
        <taxon>Balanoidea</taxon>
        <taxon>Balanidae</taxon>
        <taxon>Amphibalaninae</taxon>
        <taxon>Amphibalanus</taxon>
    </lineage>
</organism>
<feature type="region of interest" description="Disordered" evidence="11">
    <location>
        <begin position="274"/>
        <end position="297"/>
    </location>
</feature>
<protein>
    <submittedName>
        <fullName evidence="13">Zinc finger protein 407</fullName>
    </submittedName>
</protein>
<dbReference type="FunFam" id="3.30.160.60:FF:000099">
    <property type="entry name" value="Zinc finger protein 79"/>
    <property type="match status" value="1"/>
</dbReference>
<sequence length="1283" mass="142192">MADANDIHHCLACSRTIIGLDAYVAHRQTGCSALTPTRTPTRTPNRTPVITPARTPTAARPRSSLPIIDVKKITLGDGVDALKGVLRGVMVSPGGPELATIQQPSMSPATVIRAGTLQSGGMMPLSKNLLSSTIPLTLRVVPPSPPEPDPEPELDPEPDWEQDPDSEQDPWPEQEMEQEQDPETEQEPVPPAVTTETVPFADSPDFADDSPAGSPAYSPPPSPPADEESSPPSSPVRTRSAAKRKARTRCKECGIQFKTRNALSEHIQLTHKSGLQPSMTTRAMRKLGKRKPGLREPAWVRSAQEAAAVAGLEPGMQSDDEFGAVEDILKCALKRQTPPPPQRKAKRKKRVTFKDFPSSDEDEAGGDYGNDGDGDARELDDDFGEWSGDEIDDSVGEESGKDANDSAGGGGDSEGRAGSHRPLGKIYVKSFVETLYTCPLCGPVHDSSLASHVFSEDHVAAYQVFKPALDETSSSGEGDSMAALLNLLTVEAMASAAPYAPYRCLPCQFSCNLLSDLKLHIKSLSHRLRRAEKRCSRCDEPVLTEDHLDTPEHQRGPITLSAGGNGFGCGLCQAQFELEFAARQHVVRRHSADPLRISMCKQCGLVMTPEMKKGHRHFHFVSRRCETCGKLLNSAQEVEKHLRKSLCQYDGNVRQGKHACRHCDFRNNLKVNVLFHESLTHHAPHTSRKKTTSRPTAQKGATGKRTPLRYLCPLCDLYFRKPSLKSHLMKHTGEAPFHCLYCSRYFFLEEERDHHELVSHQERQRQHKNKLPSEEGTIAGVQRAFQPEVGCPICEKKFPNGHAARMHLNREHRGEERRCPVEGCDFSSTHSSLLNRHLKVQHPDYRRFSCTQCSFSCSTAIALDTHMNLHTGLKPYKCKHCEFATRFPPHLKRHMRIHTGSRPFPCPYCEYKANNFENLRKHIITTRCHPGLSMYMCKFCTSDDPSRPQFGTNYAREFKKHLREEHSDQFDTNASMATYVAGLYNRDDDVIETNVPISHTYKERSKIPRPRRLPVAKSRGRQLIRQLNTDTPAAPSVVDTTADSVSNDLTITVLPGKQFFRLSRGRGQPPLLPRGKVAIVAAPLVPQDPLAIAGLTEAGQKEAETVPTIDYVSVGDSLSLQIAPPADTSLGTMPADESRTFAPPPVEALQSELVDDPGDSEPRPTRFSGSEALDEPVVPQVHIEDQSVHRTTLIQTDTDNPDNEVISLETNLPTEITVVHSEDTGECSSLLMTFFTDKGSRHVMVPRDVIIHKPDEPPFRRVKVVFTPDETEGADKVTIHKFY</sequence>
<keyword evidence="14" id="KW-1185">Reference proteome</keyword>
<feature type="region of interest" description="Disordered" evidence="11">
    <location>
        <begin position="138"/>
        <end position="249"/>
    </location>
</feature>
<evidence type="ECO:0000256" key="2">
    <source>
        <dbReference type="ARBA" id="ARBA00022723"/>
    </source>
</evidence>
<feature type="domain" description="C2H2-type" evidence="12">
    <location>
        <begin position="876"/>
        <end position="903"/>
    </location>
</feature>
<feature type="compositionally biased region" description="Acidic residues" evidence="11">
    <location>
        <begin position="148"/>
        <end position="186"/>
    </location>
</feature>
<feature type="domain" description="C2H2-type" evidence="12">
    <location>
        <begin position="789"/>
        <end position="817"/>
    </location>
</feature>
<dbReference type="Proteomes" id="UP000440578">
    <property type="component" value="Unassembled WGS sequence"/>
</dbReference>
<feature type="region of interest" description="Disordered" evidence="11">
    <location>
        <begin position="680"/>
        <end position="702"/>
    </location>
</feature>
<dbReference type="GO" id="GO:0000978">
    <property type="term" value="F:RNA polymerase II cis-regulatory region sequence-specific DNA binding"/>
    <property type="evidence" value="ECO:0007669"/>
    <property type="project" value="TreeGrafter"/>
</dbReference>
<feature type="compositionally biased region" description="Basic residues" evidence="11">
    <location>
        <begin position="283"/>
        <end position="292"/>
    </location>
</feature>
<feature type="region of interest" description="Disordered" evidence="11">
    <location>
        <begin position="34"/>
        <end position="61"/>
    </location>
</feature>
<dbReference type="InterPro" id="IPR013087">
    <property type="entry name" value="Znf_C2H2_type"/>
</dbReference>
<keyword evidence="6" id="KW-0805">Transcription regulation</keyword>
<dbReference type="InterPro" id="IPR050527">
    <property type="entry name" value="Snail/Krueppel_Znf"/>
</dbReference>
<feature type="compositionally biased region" description="Low complexity" evidence="11">
    <location>
        <begin position="192"/>
        <end position="216"/>
    </location>
</feature>
<dbReference type="Gene3D" id="3.30.160.60">
    <property type="entry name" value="Classic Zinc Finger"/>
    <property type="match status" value="4"/>
</dbReference>
<feature type="compositionally biased region" description="Low complexity" evidence="11">
    <location>
        <begin position="35"/>
        <end position="61"/>
    </location>
</feature>
<dbReference type="PANTHER" id="PTHR24388:SF102">
    <property type="entry name" value="ZINC FINGER PROTEIN 407"/>
    <property type="match status" value="1"/>
</dbReference>
<dbReference type="SMART" id="SM00355">
    <property type="entry name" value="ZnF_C2H2"/>
    <property type="match status" value="14"/>
</dbReference>
<dbReference type="PANTHER" id="PTHR24388">
    <property type="entry name" value="ZINC FINGER PROTEIN"/>
    <property type="match status" value="1"/>
</dbReference>
<feature type="region of interest" description="Disordered" evidence="11">
    <location>
        <begin position="331"/>
        <end position="419"/>
    </location>
</feature>
<dbReference type="InterPro" id="IPR036236">
    <property type="entry name" value="Znf_C2H2_sf"/>
</dbReference>
<feature type="domain" description="C2H2-type" evidence="12">
    <location>
        <begin position="248"/>
        <end position="271"/>
    </location>
</feature>